<dbReference type="InterPro" id="IPR004813">
    <property type="entry name" value="OPT"/>
</dbReference>
<dbReference type="AlphaFoldDB" id="A0A2P5CF16"/>
<evidence type="ECO:0000313" key="10">
    <source>
        <dbReference type="EMBL" id="PON59618.1"/>
    </source>
</evidence>
<feature type="transmembrane region" description="Helical" evidence="9">
    <location>
        <begin position="269"/>
        <end position="287"/>
    </location>
</feature>
<organism evidence="10 11">
    <name type="scientific">Parasponia andersonii</name>
    <name type="common">Sponia andersonii</name>
    <dbReference type="NCBI Taxonomy" id="3476"/>
    <lineage>
        <taxon>Eukaryota</taxon>
        <taxon>Viridiplantae</taxon>
        <taxon>Streptophyta</taxon>
        <taxon>Embryophyta</taxon>
        <taxon>Tracheophyta</taxon>
        <taxon>Spermatophyta</taxon>
        <taxon>Magnoliopsida</taxon>
        <taxon>eudicotyledons</taxon>
        <taxon>Gunneridae</taxon>
        <taxon>Pentapetalae</taxon>
        <taxon>rosids</taxon>
        <taxon>fabids</taxon>
        <taxon>Rosales</taxon>
        <taxon>Cannabaceae</taxon>
        <taxon>Parasponia</taxon>
    </lineage>
</organism>
<keyword evidence="11" id="KW-1185">Reference proteome</keyword>
<dbReference type="GO" id="GO:0035673">
    <property type="term" value="F:oligopeptide transmembrane transporter activity"/>
    <property type="evidence" value="ECO:0007669"/>
    <property type="project" value="InterPro"/>
</dbReference>
<keyword evidence="4 9" id="KW-0812">Transmembrane</keyword>
<gene>
    <name evidence="10" type="ORF">PanWU01x14_158300</name>
</gene>
<dbReference type="EMBL" id="JXTB01000138">
    <property type="protein sequence ID" value="PON59618.1"/>
    <property type="molecule type" value="Genomic_DNA"/>
</dbReference>
<dbReference type="GO" id="GO:0015031">
    <property type="term" value="P:protein transport"/>
    <property type="evidence" value="ECO:0007669"/>
    <property type="project" value="UniProtKB-KW"/>
</dbReference>
<evidence type="ECO:0000256" key="6">
    <source>
        <dbReference type="ARBA" id="ARBA00022927"/>
    </source>
</evidence>
<dbReference type="Pfam" id="PF03169">
    <property type="entry name" value="OPT"/>
    <property type="match status" value="2"/>
</dbReference>
<keyword evidence="3" id="KW-0813">Transport</keyword>
<dbReference type="NCBIfam" id="TIGR00728">
    <property type="entry name" value="OPT_sfam"/>
    <property type="match status" value="1"/>
</dbReference>
<comment type="similarity">
    <text evidence="2">Belongs to the oligopeptide OPT transporter (TC 2.A.67.1) family.</text>
</comment>
<evidence type="ECO:0000313" key="11">
    <source>
        <dbReference type="Proteomes" id="UP000237105"/>
    </source>
</evidence>
<feature type="transmembrane region" description="Helical" evidence="9">
    <location>
        <begin position="502"/>
        <end position="527"/>
    </location>
</feature>
<feature type="transmembrane region" description="Helical" evidence="9">
    <location>
        <begin position="419"/>
        <end position="441"/>
    </location>
</feature>
<feature type="transmembrane region" description="Helical" evidence="9">
    <location>
        <begin position="243"/>
        <end position="263"/>
    </location>
</feature>
<evidence type="ECO:0000256" key="1">
    <source>
        <dbReference type="ARBA" id="ARBA00004141"/>
    </source>
</evidence>
<feature type="transmembrane region" description="Helical" evidence="9">
    <location>
        <begin position="626"/>
        <end position="643"/>
    </location>
</feature>
<feature type="transmembrane region" description="Helical" evidence="9">
    <location>
        <begin position="46"/>
        <end position="66"/>
    </location>
</feature>
<evidence type="ECO:0000256" key="5">
    <source>
        <dbReference type="ARBA" id="ARBA00022856"/>
    </source>
</evidence>
<protein>
    <submittedName>
        <fullName evidence="10">Oligopeptide transporter</fullName>
    </submittedName>
</protein>
<evidence type="ECO:0000256" key="7">
    <source>
        <dbReference type="ARBA" id="ARBA00022989"/>
    </source>
</evidence>
<keyword evidence="5" id="KW-0571">Peptide transport</keyword>
<evidence type="ECO:0000256" key="3">
    <source>
        <dbReference type="ARBA" id="ARBA00022448"/>
    </source>
</evidence>
<reference evidence="11" key="1">
    <citation type="submission" date="2016-06" db="EMBL/GenBank/DDBJ databases">
        <title>Parallel loss of symbiosis genes in relatives of nitrogen-fixing non-legume Parasponia.</title>
        <authorList>
            <person name="Van Velzen R."/>
            <person name="Holmer R."/>
            <person name="Bu F."/>
            <person name="Rutten L."/>
            <person name="Van Zeijl A."/>
            <person name="Liu W."/>
            <person name="Santuari L."/>
            <person name="Cao Q."/>
            <person name="Sharma T."/>
            <person name="Shen D."/>
            <person name="Roswanjaya Y."/>
            <person name="Wardhani T."/>
            <person name="Kalhor M.S."/>
            <person name="Jansen J."/>
            <person name="Van den Hoogen J."/>
            <person name="Gungor B."/>
            <person name="Hartog M."/>
            <person name="Hontelez J."/>
            <person name="Verver J."/>
            <person name="Yang W.-C."/>
            <person name="Schijlen E."/>
            <person name="Repin R."/>
            <person name="Schilthuizen M."/>
            <person name="Schranz E."/>
            <person name="Heidstra R."/>
            <person name="Miyata K."/>
            <person name="Fedorova E."/>
            <person name="Kohlen W."/>
            <person name="Bisseling T."/>
            <person name="Smit S."/>
            <person name="Geurts R."/>
        </authorList>
    </citation>
    <scope>NUCLEOTIDE SEQUENCE [LARGE SCALE GENOMIC DNA]</scope>
    <source>
        <strain evidence="11">cv. WU1-14</strain>
    </source>
</reference>
<feature type="transmembrane region" description="Helical" evidence="9">
    <location>
        <begin position="156"/>
        <end position="179"/>
    </location>
</feature>
<accession>A0A2P5CF16</accession>
<feature type="transmembrane region" description="Helical" evidence="9">
    <location>
        <begin position="393"/>
        <end position="412"/>
    </location>
</feature>
<feature type="transmembrane region" description="Helical" evidence="9">
    <location>
        <begin position="199"/>
        <end position="222"/>
    </location>
</feature>
<dbReference type="OrthoDB" id="9986677at2759"/>
<evidence type="ECO:0000256" key="2">
    <source>
        <dbReference type="ARBA" id="ARBA00005484"/>
    </source>
</evidence>
<feature type="transmembrane region" description="Helical" evidence="9">
    <location>
        <begin position="73"/>
        <end position="91"/>
    </location>
</feature>
<keyword evidence="7 9" id="KW-1133">Transmembrane helix</keyword>
<comment type="caution">
    <text evidence="10">The sequence shown here is derived from an EMBL/GenBank/DDBJ whole genome shotgun (WGS) entry which is preliminary data.</text>
</comment>
<keyword evidence="8 9" id="KW-0472">Membrane</keyword>
<evidence type="ECO:0000256" key="8">
    <source>
        <dbReference type="ARBA" id="ARBA00023136"/>
    </source>
</evidence>
<feature type="transmembrane region" description="Helical" evidence="9">
    <location>
        <begin position="337"/>
        <end position="360"/>
    </location>
</feature>
<dbReference type="PANTHER" id="PTHR22601">
    <property type="entry name" value="ISP4 LIKE PROTEIN"/>
    <property type="match status" value="1"/>
</dbReference>
<feature type="transmembrane region" description="Helical" evidence="9">
    <location>
        <begin position="121"/>
        <end position="144"/>
    </location>
</feature>
<name>A0A2P5CF16_PARAD</name>
<evidence type="ECO:0000256" key="9">
    <source>
        <dbReference type="SAM" id="Phobius"/>
    </source>
</evidence>
<evidence type="ECO:0000256" key="4">
    <source>
        <dbReference type="ARBA" id="ARBA00022692"/>
    </source>
</evidence>
<dbReference type="STRING" id="3476.A0A2P5CF16"/>
<feature type="transmembrane region" description="Helical" evidence="9">
    <location>
        <begin position="578"/>
        <end position="595"/>
    </location>
</feature>
<proteinExistence type="inferred from homology"/>
<keyword evidence="6" id="KW-0653">Protein transport</keyword>
<comment type="subcellular location">
    <subcellularLocation>
        <location evidence="1">Membrane</location>
        <topology evidence="1">Multi-pass membrane protein</topology>
    </subcellularLocation>
</comment>
<dbReference type="GO" id="GO:0016020">
    <property type="term" value="C:membrane"/>
    <property type="evidence" value="ECO:0007669"/>
    <property type="project" value="UniProtKB-SubCell"/>
</dbReference>
<dbReference type="InterPro" id="IPR004648">
    <property type="entry name" value="Oligpept_transpt"/>
</dbReference>
<dbReference type="Proteomes" id="UP000237105">
    <property type="component" value="Unassembled WGS sequence"/>
</dbReference>
<sequence>MGTFEIEPGNLTHHLKECTDDEVSPIEEVRLTVSNQDDPTLPVWTFRMWALVLASCVLLSFLNTFFMYRTEPLVISVISVQVATLPIGHFMERVLPAASFRVPGVGQVSLNPGPFNMKEHVLISIFANAGASFGGGAAYAISIVDIIKAFYQRNISFWASWVLVITTQVLGYGWAGILRKYVVDPAQMWWPSSVQIASFSWYVVPGDLFPTFSTISWVCWLFSKLVTGQQIGSGMRGLGIGSFSLDWSVISSYLGSHLISPFFATANVAAGYFLTMFVLLPIAYWGVNLYHAKNFPIFSSHLFDAQGKVYNVSAIVNNNFEIDQFAYQKQGRINLSVFFSLTYGIGFAAIVSTLTHVALFNGREIYKQFRASYNAKEDVHTRLMKTYRDIPSWWFHLMLVLSVILSLSLCIFKKDEIQMPWWGLIFAAGLALVFTLPVSVITATTNQTPGLNIIAEYLMGVILPGKPIANACFKTYGYISMAQAVSFLNDFKLGHYMKKPPISMFVVQCIGTIIAGTVNIGIAWWLLHTIENICQDQLLPPSSPWTCPGDRVFFDASVIWGVVGPKRIFGSEGNYPQLNWFFLLGVLGTLVVWLLHKAFPSQKWISLINLPVLLGATAAMPPATTVNFNCWIVVGTVFNFFVFRYRKNWLQKYNYVLSAALDAEVGFHGSASLLLLDHGG</sequence>